<dbReference type="KEGG" id="theu:HPC62_15435"/>
<dbReference type="Proteomes" id="UP000505210">
    <property type="component" value="Chromosome"/>
</dbReference>
<sequence>MPFSSSANLSVDPAALLFSTESRSVAERRAEGKALRQVLKRSDHGSYSPADLREDPIAILEAQAKTRLSDLVPIRYGRMLASPFAFLRGAAAIMIRDIAPAPTTGLMVQACGDMHLSNFGVFASAERNLIFGINDFDETYPGAWEWDLKRLVASFVVAGRTLGASSTLCEEAVRAVVQSYRQNLQIYAEMGHLELWYETISEDELLQKLPDELRQKTDRLLTMARERTNLQTLDKITDLIDDQRHIVESPPLIVRLETTSSGRSPVDAIALLMQDYLTSLSGDRRFLLSRYRIVDGARKVVGVGSVGTRCSVIYLEGTGDNDPLFLQIKEAQPSVLAPYVDPVNQDPLCRHRLPDHHQGHRVVIGQRLIQGAPDIFLGWGTLDGVHYYLRQLRDMKGSLKIEPGKFAPSALPNYGVLCGWALALAHAKSGDVAMLAGYVGKSAALDDALVPFANAYADQTERDYDLLVAAARQGRIPVAEGV</sequence>
<dbReference type="Pfam" id="PF10009">
    <property type="entry name" value="DUF2252"/>
    <property type="match status" value="1"/>
</dbReference>
<accession>A0A6M8B8P3</accession>
<dbReference type="AlphaFoldDB" id="A0A6M8B8P3"/>
<dbReference type="PANTHER" id="PTHR39441:SF1">
    <property type="entry name" value="DUF2252 DOMAIN-CONTAINING PROTEIN"/>
    <property type="match status" value="1"/>
</dbReference>
<dbReference type="InterPro" id="IPR018721">
    <property type="entry name" value="DUF2252"/>
</dbReference>
<dbReference type="EMBL" id="CP053661">
    <property type="protein sequence ID" value="QKD83404.1"/>
    <property type="molecule type" value="Genomic_DNA"/>
</dbReference>
<organism evidence="1 2">
    <name type="scientific">Thermoleptolyngbya sichuanensis A183</name>
    <dbReference type="NCBI Taxonomy" id="2737172"/>
    <lineage>
        <taxon>Bacteria</taxon>
        <taxon>Bacillati</taxon>
        <taxon>Cyanobacteriota</taxon>
        <taxon>Cyanophyceae</taxon>
        <taxon>Oculatellales</taxon>
        <taxon>Oculatellaceae</taxon>
        <taxon>Thermoleptolyngbya</taxon>
        <taxon>Thermoleptolyngbya sichuanensis</taxon>
    </lineage>
</organism>
<proteinExistence type="predicted"/>
<gene>
    <name evidence="1" type="ORF">HPC62_15435</name>
</gene>
<evidence type="ECO:0000313" key="1">
    <source>
        <dbReference type="EMBL" id="QKD83404.1"/>
    </source>
</evidence>
<protein>
    <submittedName>
        <fullName evidence="1">DUF2252 domain-containing protein</fullName>
    </submittedName>
</protein>
<reference evidence="1 2" key="1">
    <citation type="submission" date="2020-05" db="EMBL/GenBank/DDBJ databases">
        <title>Complete genome sequence of of a novel Thermoleptolyngbya strain isolated from hot springs of Ganzi, Sichuan China.</title>
        <authorList>
            <person name="Tang J."/>
            <person name="Daroch M."/>
            <person name="Li L."/>
            <person name="Waleron K."/>
            <person name="Waleron M."/>
            <person name="Waleron M."/>
        </authorList>
    </citation>
    <scope>NUCLEOTIDE SEQUENCE [LARGE SCALE GENOMIC DNA]</scope>
    <source>
        <strain evidence="1 2">PKUAC-SCTA183</strain>
    </source>
</reference>
<name>A0A6M8B8P3_9CYAN</name>
<evidence type="ECO:0000313" key="2">
    <source>
        <dbReference type="Proteomes" id="UP000505210"/>
    </source>
</evidence>
<dbReference type="PANTHER" id="PTHR39441">
    <property type="entry name" value="DUF2252 DOMAIN-CONTAINING PROTEIN"/>
    <property type="match status" value="1"/>
</dbReference>
<dbReference type="RefSeq" id="WP_172357096.1">
    <property type="nucleotide sequence ID" value="NZ_CP053661.1"/>
</dbReference>
<keyword evidence="2" id="KW-1185">Reference proteome</keyword>